<feature type="domain" description="DUF6199" evidence="2">
    <location>
        <begin position="15"/>
        <end position="74"/>
    </location>
</feature>
<sequence>MLGDIIGLFFVIIFSIAIYGISIYMFIHPEETFMWGKRWMFENDDSEIEPSEFAIDMQKISAVFIIIVTTIFLLKNILSLIR</sequence>
<keyword evidence="1" id="KW-0472">Membrane</keyword>
<evidence type="ECO:0000313" key="3">
    <source>
        <dbReference type="EMBL" id="SCY90329.1"/>
    </source>
</evidence>
<feature type="transmembrane region" description="Helical" evidence="1">
    <location>
        <begin position="7"/>
        <end position="27"/>
    </location>
</feature>
<dbReference type="STRING" id="1120976.SAMN03080606_02953"/>
<dbReference type="InterPro" id="IPR045679">
    <property type="entry name" value="DUF6199"/>
</dbReference>
<dbReference type="EMBL" id="FMUS01000021">
    <property type="protein sequence ID" value="SCY90329.1"/>
    <property type="molecule type" value="Genomic_DNA"/>
</dbReference>
<organism evidence="3 4">
    <name type="scientific">Alkaliphilus peptidifermentans DSM 18978</name>
    <dbReference type="NCBI Taxonomy" id="1120976"/>
    <lineage>
        <taxon>Bacteria</taxon>
        <taxon>Bacillati</taxon>
        <taxon>Bacillota</taxon>
        <taxon>Clostridia</taxon>
        <taxon>Peptostreptococcales</taxon>
        <taxon>Natronincolaceae</taxon>
        <taxon>Alkaliphilus</taxon>
    </lineage>
</organism>
<name>A0A1G5JRM8_9FIRM</name>
<evidence type="ECO:0000313" key="4">
    <source>
        <dbReference type="Proteomes" id="UP000198636"/>
    </source>
</evidence>
<dbReference type="Proteomes" id="UP000198636">
    <property type="component" value="Unassembled WGS sequence"/>
</dbReference>
<dbReference type="AlphaFoldDB" id="A0A1G5JRM8"/>
<dbReference type="Pfam" id="PF19701">
    <property type="entry name" value="DUF6199"/>
    <property type="match status" value="1"/>
</dbReference>
<reference evidence="3 4" key="1">
    <citation type="submission" date="2016-10" db="EMBL/GenBank/DDBJ databases">
        <authorList>
            <person name="de Groot N.N."/>
        </authorList>
    </citation>
    <scope>NUCLEOTIDE SEQUENCE [LARGE SCALE GENOMIC DNA]</scope>
    <source>
        <strain evidence="3 4">DSM 18978</strain>
    </source>
</reference>
<evidence type="ECO:0000259" key="2">
    <source>
        <dbReference type="Pfam" id="PF19701"/>
    </source>
</evidence>
<feature type="transmembrane region" description="Helical" evidence="1">
    <location>
        <begin position="60"/>
        <end position="78"/>
    </location>
</feature>
<gene>
    <name evidence="3" type="ORF">SAMN03080606_02953</name>
</gene>
<dbReference type="RefSeq" id="WP_091545166.1">
    <property type="nucleotide sequence ID" value="NZ_FMUS01000021.1"/>
</dbReference>
<proteinExistence type="predicted"/>
<keyword evidence="1" id="KW-1133">Transmembrane helix</keyword>
<dbReference type="OrthoDB" id="2638588at2"/>
<accession>A0A1G5JRM8</accession>
<evidence type="ECO:0000256" key="1">
    <source>
        <dbReference type="SAM" id="Phobius"/>
    </source>
</evidence>
<protein>
    <recommendedName>
        <fullName evidence="2">DUF6199 domain-containing protein</fullName>
    </recommendedName>
</protein>
<keyword evidence="1" id="KW-0812">Transmembrane</keyword>
<keyword evidence="4" id="KW-1185">Reference proteome</keyword>